<accession>A0ABR4GC97</accession>
<evidence type="ECO:0000256" key="1">
    <source>
        <dbReference type="SAM" id="MobiDB-lite"/>
    </source>
</evidence>
<name>A0ABR4GC97_9EURO</name>
<comment type="caution">
    <text evidence="2">The sequence shown here is derived from an EMBL/GenBank/DDBJ whole genome shotgun (WGS) entry which is preliminary data.</text>
</comment>
<feature type="compositionally biased region" description="Basic and acidic residues" evidence="1">
    <location>
        <begin position="734"/>
        <end position="749"/>
    </location>
</feature>
<proteinExistence type="predicted"/>
<dbReference type="Proteomes" id="UP001610563">
    <property type="component" value="Unassembled WGS sequence"/>
</dbReference>
<keyword evidence="3" id="KW-1185">Reference proteome</keyword>
<organism evidence="2 3">
    <name type="scientific">Aspergillus keveii</name>
    <dbReference type="NCBI Taxonomy" id="714993"/>
    <lineage>
        <taxon>Eukaryota</taxon>
        <taxon>Fungi</taxon>
        <taxon>Dikarya</taxon>
        <taxon>Ascomycota</taxon>
        <taxon>Pezizomycotina</taxon>
        <taxon>Eurotiomycetes</taxon>
        <taxon>Eurotiomycetidae</taxon>
        <taxon>Eurotiales</taxon>
        <taxon>Aspergillaceae</taxon>
        <taxon>Aspergillus</taxon>
        <taxon>Aspergillus subgen. Nidulantes</taxon>
    </lineage>
</organism>
<feature type="compositionally biased region" description="Low complexity" evidence="1">
    <location>
        <begin position="616"/>
        <end position="650"/>
    </location>
</feature>
<gene>
    <name evidence="2" type="ORF">BJX66DRAFT_335897</name>
</gene>
<feature type="region of interest" description="Disordered" evidence="1">
    <location>
        <begin position="734"/>
        <end position="757"/>
    </location>
</feature>
<evidence type="ECO:0000313" key="3">
    <source>
        <dbReference type="Proteomes" id="UP001610563"/>
    </source>
</evidence>
<reference evidence="2 3" key="1">
    <citation type="submission" date="2024-07" db="EMBL/GenBank/DDBJ databases">
        <title>Section-level genome sequencing and comparative genomics of Aspergillus sections Usti and Cavernicolus.</title>
        <authorList>
            <consortium name="Lawrence Berkeley National Laboratory"/>
            <person name="Nybo J.L."/>
            <person name="Vesth T.C."/>
            <person name="Theobald S."/>
            <person name="Frisvad J.C."/>
            <person name="Larsen T.O."/>
            <person name="Kjaerboelling I."/>
            <person name="Rothschild-Mancinelli K."/>
            <person name="Lyhne E.K."/>
            <person name="Kogle M.E."/>
            <person name="Barry K."/>
            <person name="Clum A."/>
            <person name="Na H."/>
            <person name="Ledsgaard L."/>
            <person name="Lin J."/>
            <person name="Lipzen A."/>
            <person name="Kuo A."/>
            <person name="Riley R."/>
            <person name="Mondo S."/>
            <person name="Labutti K."/>
            <person name="Haridas S."/>
            <person name="Pangalinan J."/>
            <person name="Salamov A.A."/>
            <person name="Simmons B.A."/>
            <person name="Magnuson J.K."/>
            <person name="Chen J."/>
            <person name="Drula E."/>
            <person name="Henrissat B."/>
            <person name="Wiebenga A."/>
            <person name="Lubbers R.J."/>
            <person name="Gomes A.C."/>
            <person name="Makela M.R."/>
            <person name="Stajich J."/>
            <person name="Grigoriev I.V."/>
            <person name="Mortensen U.H."/>
            <person name="De Vries R.P."/>
            <person name="Baker S.E."/>
            <person name="Andersen M.R."/>
        </authorList>
    </citation>
    <scope>NUCLEOTIDE SEQUENCE [LARGE SCALE GENOMIC DNA]</scope>
    <source>
        <strain evidence="2 3">CBS 209.92</strain>
    </source>
</reference>
<sequence>MSGEFHYSHLDAGGSVLSRVHCQAQKTLGIIDRPIEPQTIAHFIEFAVGTTDLPNGKKTSLELLTKSEATDLLESSPDTDGDPQSIIERVLERVGSLEDGGRLSTVGKNIHAVKSRAWAGMVPLSEQRWKEKGLDKPENFDIAVQHLTAVIAAFEYLNTPIIMENLRDTFNLISAHWGELDAMIHAQDSSRRGVSTRKLWTEFMTAQFEMMTERAHRWVLVHANALRVPLHQQVLAHRPETLQHYDRTQWHLTDRLHTLAEIVALADFTILLPMDGYAGDIPWRRLPQLPFFIPAELRSTELGERGKAYSERLKVLSRRAQAESAIERIQRADGTYRTADPAAIARTTVLQIECQNQVRREVRGEPVEPIPREPWIVRDIARMERPGNEKKAIGFVVYRLTYGQSEEEWAAFRKKLDEHMSDWGRGQTGSSALKPYQKLHWRDGRELGIAEGDIAAARKHYASHYDDPLPLKLVDSPNSTFLAIESASYASYTGNTYTAATDLVLPGDHTGFILAVDGDYDEKEGAHRPDETPGYQGHMRMLGSLIWGELYAMLSYQSAILEDLWPLATEHPNQVYVGPTVPLEIKGWRIQNGMRGMLMRTVSEYAKAKVDGRPWPTTSSATTPTPTPTPASASASASAPETAQPTQPSSPTAPPPETTPDPSRTAAARQNDIRTWISFQYTRWLRSRGQQREAIMAEELIRVPPGQIPDIDTVHRRMVLEGVLDEDELRDAIQRWQNEGHGDGDRDGDGNGEAPDV</sequence>
<dbReference type="EMBL" id="JBFTWV010000025">
    <property type="protein sequence ID" value="KAL2796655.1"/>
    <property type="molecule type" value="Genomic_DNA"/>
</dbReference>
<protein>
    <submittedName>
        <fullName evidence="2">Uncharacterized protein</fullName>
    </submittedName>
</protein>
<feature type="region of interest" description="Disordered" evidence="1">
    <location>
        <begin position="610"/>
        <end position="670"/>
    </location>
</feature>
<evidence type="ECO:0000313" key="2">
    <source>
        <dbReference type="EMBL" id="KAL2796655.1"/>
    </source>
</evidence>